<dbReference type="AlphaFoldDB" id="A0A0V8LXQ6"/>
<feature type="domain" description="Alcohol dehydrogenase iron-type/glycerol dehydrogenase GldA" evidence="2">
    <location>
        <begin position="9"/>
        <end position="177"/>
    </location>
</feature>
<dbReference type="FunFam" id="3.40.50.1970:FF:000003">
    <property type="entry name" value="Alcohol dehydrogenase, iron-containing"/>
    <property type="match status" value="1"/>
</dbReference>
<dbReference type="PANTHER" id="PTHR43633">
    <property type="entry name" value="ALCOHOL DEHYDROGENASE YQHD"/>
    <property type="match status" value="1"/>
</dbReference>
<keyword evidence="1" id="KW-0560">Oxidoreductase</keyword>
<dbReference type="PANTHER" id="PTHR43633:SF1">
    <property type="entry name" value="ALCOHOL DEHYDROGENASE YQHD"/>
    <property type="match status" value="1"/>
</dbReference>
<dbReference type="Gene3D" id="3.40.50.1970">
    <property type="match status" value="1"/>
</dbReference>
<evidence type="ECO:0000259" key="2">
    <source>
        <dbReference type="Pfam" id="PF00465"/>
    </source>
</evidence>
<evidence type="ECO:0000256" key="1">
    <source>
        <dbReference type="ARBA" id="ARBA00023002"/>
    </source>
</evidence>
<dbReference type="GO" id="GO:0008106">
    <property type="term" value="F:alcohol dehydrogenase (NADP+) activity"/>
    <property type="evidence" value="ECO:0007669"/>
    <property type="project" value="TreeGrafter"/>
</dbReference>
<evidence type="ECO:0000313" key="4">
    <source>
        <dbReference type="EMBL" id="KSV16319.1"/>
    </source>
</evidence>
<proteinExistence type="predicted"/>
<comment type="caution">
    <text evidence="4">The sequence shown here is derived from an EMBL/GenBank/DDBJ whole genome shotgun (WGS) entry which is preliminary data.</text>
</comment>
<dbReference type="InterPro" id="IPR018211">
    <property type="entry name" value="ADH_Fe_CS"/>
</dbReference>
<feature type="domain" description="Fe-containing alcohol dehydrogenase-like C-terminal" evidence="3">
    <location>
        <begin position="188"/>
        <end position="375"/>
    </location>
</feature>
<name>A0A0V8LXQ6_9CHLR</name>
<dbReference type="PATRIC" id="fig|61435.5.peg.1284"/>
<dbReference type="InterPro" id="IPR044731">
    <property type="entry name" value="BDH-like"/>
</dbReference>
<protein>
    <submittedName>
        <fullName evidence="4">Alcohol dehydrogenase</fullName>
    </submittedName>
</protein>
<dbReference type="SUPFAM" id="SSF56796">
    <property type="entry name" value="Dehydroquinate synthase-like"/>
    <property type="match status" value="1"/>
</dbReference>
<dbReference type="Pfam" id="PF00465">
    <property type="entry name" value="Fe-ADH"/>
    <property type="match status" value="1"/>
</dbReference>
<dbReference type="RefSeq" id="WP_058292941.1">
    <property type="nucleotide sequence ID" value="NZ_JGYD01000027.1"/>
</dbReference>
<dbReference type="Proteomes" id="UP000053577">
    <property type="component" value="Unassembled WGS sequence"/>
</dbReference>
<gene>
    <name evidence="4" type="ORF">DA01_06510</name>
</gene>
<dbReference type="Pfam" id="PF25137">
    <property type="entry name" value="ADH_Fe_C"/>
    <property type="match status" value="1"/>
</dbReference>
<sequence length="380" mass="41199">MITTFELSTRIIFGVGSISSLNHEASLLGRHALLVTGKNSVRRLGILERAAFLLKEACIQTTLFDRVEPNPRSSTVDDAIALAREKGIDLIIALGGGSAMDAAKAIAFGLACEGPVWDYIKQGEYPEGDFLPLIMIPTVAASGSEANGNAVISNWEKHEKRVISDNRLQPKVSLVDPLLTLSLPSRQTAQGGVDIFCHLAEPYLTAADDAPLRDGMAELAMRLVTEYLPKAVKTPHDLQARTQLSWLSTIACSQFMSLGGRSGGMTMHGLEHALSGYYDIVHADGLAALLPAYMRNLYPVRRHRIDMLGEKVFGQTDGIAAVENWLKKNNMGFSLKELGVSEAKIDEMAAAAIVMSPWVKNHPGLLDKRVAASLYSDAFN</sequence>
<dbReference type="GO" id="GO:1990002">
    <property type="term" value="F:methylglyoxal reductase (NADPH) (acetol producing) activity"/>
    <property type="evidence" value="ECO:0007669"/>
    <property type="project" value="TreeGrafter"/>
</dbReference>
<dbReference type="GO" id="GO:0005829">
    <property type="term" value="C:cytosol"/>
    <property type="evidence" value="ECO:0007669"/>
    <property type="project" value="TreeGrafter"/>
</dbReference>
<dbReference type="GO" id="GO:1990362">
    <property type="term" value="F:butanol dehydrogenase (NAD+) activity"/>
    <property type="evidence" value="ECO:0007669"/>
    <property type="project" value="InterPro"/>
</dbReference>
<dbReference type="Gene3D" id="1.20.1090.10">
    <property type="entry name" value="Dehydroquinate synthase-like - alpha domain"/>
    <property type="match status" value="1"/>
</dbReference>
<dbReference type="EMBL" id="JGYD01000027">
    <property type="protein sequence ID" value="KSV16319.1"/>
    <property type="molecule type" value="Genomic_DNA"/>
</dbReference>
<dbReference type="OrthoDB" id="9801156at2"/>
<dbReference type="InterPro" id="IPR001670">
    <property type="entry name" value="ADH_Fe/GldA"/>
</dbReference>
<accession>A0A0V8LXQ6</accession>
<organism evidence="4 5">
    <name type="scientific">Dehalococcoides mccartyi</name>
    <dbReference type="NCBI Taxonomy" id="61435"/>
    <lineage>
        <taxon>Bacteria</taxon>
        <taxon>Bacillati</taxon>
        <taxon>Chloroflexota</taxon>
        <taxon>Dehalococcoidia</taxon>
        <taxon>Dehalococcoidales</taxon>
        <taxon>Dehalococcoidaceae</taxon>
        <taxon>Dehalococcoides</taxon>
    </lineage>
</organism>
<dbReference type="InterPro" id="IPR056798">
    <property type="entry name" value="ADH_Fe_C"/>
</dbReference>
<dbReference type="PROSITE" id="PS00913">
    <property type="entry name" value="ADH_IRON_1"/>
    <property type="match status" value="1"/>
</dbReference>
<evidence type="ECO:0000313" key="5">
    <source>
        <dbReference type="Proteomes" id="UP000053577"/>
    </source>
</evidence>
<reference evidence="4 5" key="1">
    <citation type="journal article" date="2015" name="Sci. Rep.">
        <title>A comparative genomics and reductive dehalogenase gene transcription study of two chloroethene-respiring bacteria, Dehalococcoides mccartyi strains MB and 11a.</title>
        <authorList>
            <person name="Low A."/>
            <person name="Shen Z."/>
            <person name="Cheng D."/>
            <person name="Rogers M.J."/>
            <person name="Lee P.K."/>
            <person name="He J."/>
        </authorList>
    </citation>
    <scope>NUCLEOTIDE SEQUENCE [LARGE SCALE GENOMIC DNA]</scope>
    <source>
        <strain evidence="4 5">MB</strain>
    </source>
</reference>
<dbReference type="CDD" id="cd08187">
    <property type="entry name" value="BDH"/>
    <property type="match status" value="1"/>
</dbReference>
<dbReference type="eggNOG" id="COG1979">
    <property type="taxonomic scope" value="Bacteria"/>
</dbReference>
<evidence type="ECO:0000259" key="3">
    <source>
        <dbReference type="Pfam" id="PF25137"/>
    </source>
</evidence>
<dbReference type="GO" id="GO:0046872">
    <property type="term" value="F:metal ion binding"/>
    <property type="evidence" value="ECO:0007669"/>
    <property type="project" value="InterPro"/>
</dbReference>